<comment type="caution">
    <text evidence="1">The sequence shown here is derived from an EMBL/GenBank/DDBJ whole genome shotgun (WGS) entry which is preliminary data.</text>
</comment>
<dbReference type="EMBL" id="LNQE01001865">
    <property type="protein sequence ID" value="KUG03868.1"/>
    <property type="molecule type" value="Genomic_DNA"/>
</dbReference>
<sequence length="397" mass="47257">MFFTFLNKDKANYPDLSLFLQYTPEEVLFYYYNSHLTITLDAYKQLKIEAESEGDSLSPCCQWVELLDEELDVLKDIENLVNNEYISIIGPYYYPFSNTRFYFNKHTPANVQQVTASDFGTIMSLEFLEPMNREILDYHKSRKSAKKGQKNKDELIKDINMCIIALQDTEKVNKHINYLNKLLEARYAIVNIENFWPQEPDILPDKPQKTIYERPAGGNLIPFSSLKSRRRKKTEEEESSCFNHQMKIYLLQYREYEKACDRYKAILEQWEDFCSDFTERCYVDIEITESKLKNAQKNLRIYNNIISKSMVHADYQDTTSLTIFKHYLETGRANDLQDCMNLYEEERHWDEIKASQERIENTIYFLQNSDDNTRLANDHIERLLNKINERSRDSIRV</sequence>
<name>A0A0W8E5I1_9ZZZZ</name>
<reference evidence="1" key="1">
    <citation type="journal article" date="2015" name="Proc. Natl. Acad. Sci. U.S.A.">
        <title>Networks of energetic and metabolic interactions define dynamics in microbial communities.</title>
        <authorList>
            <person name="Embree M."/>
            <person name="Liu J.K."/>
            <person name="Al-Bassam M.M."/>
            <person name="Zengler K."/>
        </authorList>
    </citation>
    <scope>NUCLEOTIDE SEQUENCE</scope>
</reference>
<proteinExistence type="predicted"/>
<organism evidence="1">
    <name type="scientific">hydrocarbon metagenome</name>
    <dbReference type="NCBI Taxonomy" id="938273"/>
    <lineage>
        <taxon>unclassified sequences</taxon>
        <taxon>metagenomes</taxon>
        <taxon>ecological metagenomes</taxon>
    </lineage>
</organism>
<protein>
    <submittedName>
        <fullName evidence="1">Uncharacterized protein</fullName>
    </submittedName>
</protein>
<gene>
    <name evidence="1" type="ORF">ASZ90_018647</name>
</gene>
<evidence type="ECO:0000313" key="1">
    <source>
        <dbReference type="EMBL" id="KUG03868.1"/>
    </source>
</evidence>
<dbReference type="AlphaFoldDB" id="A0A0W8E5I1"/>
<accession>A0A0W8E5I1</accession>